<dbReference type="SMART" id="SM00906">
    <property type="entry name" value="Fungal_trans"/>
    <property type="match status" value="1"/>
</dbReference>
<keyword evidence="2" id="KW-0539">Nucleus</keyword>
<reference evidence="6" key="1">
    <citation type="submission" date="2023-06" db="EMBL/GenBank/DDBJ databases">
        <title>Genome-scale phylogeny and comparative genomics of the fungal order Sordariales.</title>
        <authorList>
            <consortium name="Lawrence Berkeley National Laboratory"/>
            <person name="Hensen N."/>
            <person name="Bonometti L."/>
            <person name="Westerberg I."/>
            <person name="Brannstrom I.O."/>
            <person name="Guillou S."/>
            <person name="Cros-Aarteil S."/>
            <person name="Calhoun S."/>
            <person name="Haridas S."/>
            <person name="Kuo A."/>
            <person name="Mondo S."/>
            <person name="Pangilinan J."/>
            <person name="Riley R."/>
            <person name="Labutti K."/>
            <person name="Andreopoulos B."/>
            <person name="Lipzen A."/>
            <person name="Chen C."/>
            <person name="Yanf M."/>
            <person name="Daum C."/>
            <person name="Ng V."/>
            <person name="Clum A."/>
            <person name="Steindorff A."/>
            <person name="Ohm R."/>
            <person name="Martin F."/>
            <person name="Silar P."/>
            <person name="Natvig D."/>
            <person name="Lalanne C."/>
            <person name="Gautier V."/>
            <person name="Ament-Velasquez S.L."/>
            <person name="Kruys A."/>
            <person name="Hutchinson M.I."/>
            <person name="Powell A.J."/>
            <person name="Barry K."/>
            <person name="Miller A.N."/>
            <person name="Grigoriev I.V."/>
            <person name="Debuchy R."/>
            <person name="Gladieux P."/>
            <person name="Thoren M.H."/>
            <person name="Johannesson H."/>
        </authorList>
    </citation>
    <scope>NUCLEOTIDE SEQUENCE</scope>
    <source>
        <strain evidence="6">PSN4</strain>
    </source>
</reference>
<dbReference type="PANTHER" id="PTHR46910">
    <property type="entry name" value="TRANSCRIPTION FACTOR PDR1"/>
    <property type="match status" value="1"/>
</dbReference>
<organism evidence="6 7">
    <name type="scientific">Echria macrotheca</name>
    <dbReference type="NCBI Taxonomy" id="438768"/>
    <lineage>
        <taxon>Eukaryota</taxon>
        <taxon>Fungi</taxon>
        <taxon>Dikarya</taxon>
        <taxon>Ascomycota</taxon>
        <taxon>Pezizomycotina</taxon>
        <taxon>Sordariomycetes</taxon>
        <taxon>Sordariomycetidae</taxon>
        <taxon>Sordariales</taxon>
        <taxon>Schizotheciaceae</taxon>
        <taxon>Echria</taxon>
    </lineage>
</organism>
<dbReference type="PANTHER" id="PTHR46910:SF39">
    <property type="entry name" value="ZN(II)2CYS6 TRANSCRIPTION FACTOR (EUROFUNG)"/>
    <property type="match status" value="1"/>
</dbReference>
<dbReference type="PROSITE" id="PS50048">
    <property type="entry name" value="ZN2_CY6_FUNGAL_2"/>
    <property type="match status" value="1"/>
</dbReference>
<keyword evidence="4" id="KW-0812">Transmembrane</keyword>
<dbReference type="Pfam" id="PF00172">
    <property type="entry name" value="Zn_clus"/>
    <property type="match status" value="1"/>
</dbReference>
<evidence type="ECO:0000313" key="7">
    <source>
        <dbReference type="Proteomes" id="UP001239445"/>
    </source>
</evidence>
<dbReference type="EMBL" id="MU839836">
    <property type="protein sequence ID" value="KAK1754073.1"/>
    <property type="molecule type" value="Genomic_DNA"/>
</dbReference>
<dbReference type="InterPro" id="IPR050987">
    <property type="entry name" value="AtrR-like"/>
</dbReference>
<evidence type="ECO:0000259" key="5">
    <source>
        <dbReference type="PROSITE" id="PS50048"/>
    </source>
</evidence>
<dbReference type="InterPro" id="IPR036864">
    <property type="entry name" value="Zn2-C6_fun-type_DNA-bd_sf"/>
</dbReference>
<proteinExistence type="predicted"/>
<dbReference type="CDD" id="cd12148">
    <property type="entry name" value="fungal_TF_MHR"/>
    <property type="match status" value="1"/>
</dbReference>
<feature type="transmembrane region" description="Helical" evidence="4">
    <location>
        <begin position="544"/>
        <end position="562"/>
    </location>
</feature>
<gene>
    <name evidence="6" type="ORF">QBC47DRAFT_302917</name>
</gene>
<feature type="domain" description="Zn(2)-C6 fungal-type" evidence="5">
    <location>
        <begin position="42"/>
        <end position="71"/>
    </location>
</feature>
<dbReference type="Gene3D" id="4.10.240.10">
    <property type="entry name" value="Zn(2)-C6 fungal-type DNA-binding domain"/>
    <property type="match status" value="1"/>
</dbReference>
<evidence type="ECO:0000313" key="6">
    <source>
        <dbReference type="EMBL" id="KAK1754073.1"/>
    </source>
</evidence>
<dbReference type="GO" id="GO:0008270">
    <property type="term" value="F:zinc ion binding"/>
    <property type="evidence" value="ECO:0007669"/>
    <property type="project" value="InterPro"/>
</dbReference>
<evidence type="ECO:0000256" key="3">
    <source>
        <dbReference type="SAM" id="MobiDB-lite"/>
    </source>
</evidence>
<keyword evidence="7" id="KW-1185">Reference proteome</keyword>
<dbReference type="Proteomes" id="UP001239445">
    <property type="component" value="Unassembled WGS sequence"/>
</dbReference>
<accession>A0AAJ0B9B3</accession>
<keyword evidence="1" id="KW-0479">Metal-binding</keyword>
<feature type="compositionally biased region" description="Polar residues" evidence="3">
    <location>
        <begin position="619"/>
        <end position="638"/>
    </location>
</feature>
<name>A0AAJ0B9B3_9PEZI</name>
<dbReference type="GO" id="GO:0003677">
    <property type="term" value="F:DNA binding"/>
    <property type="evidence" value="ECO:0007669"/>
    <property type="project" value="InterPro"/>
</dbReference>
<dbReference type="SUPFAM" id="SSF57701">
    <property type="entry name" value="Zn2/Cys6 DNA-binding domain"/>
    <property type="match status" value="1"/>
</dbReference>
<feature type="region of interest" description="Disordered" evidence="3">
    <location>
        <begin position="619"/>
        <end position="646"/>
    </location>
</feature>
<dbReference type="Pfam" id="PF04082">
    <property type="entry name" value="Fungal_trans"/>
    <property type="match status" value="1"/>
</dbReference>
<evidence type="ECO:0000256" key="4">
    <source>
        <dbReference type="SAM" id="Phobius"/>
    </source>
</evidence>
<dbReference type="SMART" id="SM00066">
    <property type="entry name" value="GAL4"/>
    <property type="match status" value="1"/>
</dbReference>
<dbReference type="GO" id="GO:0000981">
    <property type="term" value="F:DNA-binding transcription factor activity, RNA polymerase II-specific"/>
    <property type="evidence" value="ECO:0007669"/>
    <property type="project" value="InterPro"/>
</dbReference>
<comment type="caution">
    <text evidence="6">The sequence shown here is derived from an EMBL/GenBank/DDBJ whole genome shotgun (WGS) entry which is preliminary data.</text>
</comment>
<sequence length="678" mass="74927">MPAKGKRTVRERLPLRKTCDRLPANPRRKKVAPEERKRVATACNQCNVRRIKCTGNQPCAQCAASKRDCRYPELLEKATVIKRELDGLVREHLVLKRNLGLPPELGRGLDSIKEAIGGMMLVGGDVAYRFHGNTSGATFLDTIKDFVITSAALLSEENTPSFTQTVGSYLTLDSWPLILPDDQDVDPLDVPPPAQAAEMLKAVRDALTDGNGSYLCGGILYWPLGDLDSVLTSVSRGQSQRQLALFHAAFAYATLLEGSGCRSRGEGQCGEMFYARACKLLGSLLDVHLYSIKDVPALTLLALYHIEGDRRDSASAFLGAAINICHLYDIGRGSSVDPVDQRSFWTLYLTDAIWLSCLMGRPSIWDEAIKLPLPCDIGGFPPVAGLKANVELSHISNFIVHNSCRGGHLASGDDQKQDLPDGIRNAQRLLQRWKEMIPTDMVLRMSEDLDSSEPIEGVENLDRALCSLHMAYNQLVILIFRPAFLSAVRKAVAAGFLGGSVFVVGDFGAYNYLRECAQAARANLFLAQWLVDNHYKLTLQDLRHVFNAALIIAMYQVIFLNMRTKDTERISFALRVFDTEKTKNTDAVDCYQVLYNISGLVGKLRPIIHCDWPQDSSVGTPASTFSDGTDPATGSQPPEQMEVRPNPPLISHQARQQLQDWNNVADLALYIEGCMIDK</sequence>
<dbReference type="InterPro" id="IPR001138">
    <property type="entry name" value="Zn2Cys6_DnaBD"/>
</dbReference>
<dbReference type="AlphaFoldDB" id="A0AAJ0B9B3"/>
<dbReference type="InterPro" id="IPR007219">
    <property type="entry name" value="XnlR_reg_dom"/>
</dbReference>
<keyword evidence="4" id="KW-0472">Membrane</keyword>
<dbReference type="GO" id="GO:0006351">
    <property type="term" value="P:DNA-templated transcription"/>
    <property type="evidence" value="ECO:0007669"/>
    <property type="project" value="InterPro"/>
</dbReference>
<protein>
    <recommendedName>
        <fullName evidence="5">Zn(2)-C6 fungal-type domain-containing protein</fullName>
    </recommendedName>
</protein>
<keyword evidence="4" id="KW-1133">Transmembrane helix</keyword>
<evidence type="ECO:0000256" key="1">
    <source>
        <dbReference type="ARBA" id="ARBA00022723"/>
    </source>
</evidence>
<evidence type="ECO:0000256" key="2">
    <source>
        <dbReference type="ARBA" id="ARBA00023242"/>
    </source>
</evidence>
<dbReference type="CDD" id="cd00067">
    <property type="entry name" value="GAL4"/>
    <property type="match status" value="1"/>
</dbReference>